<gene>
    <name evidence="7" type="primary">fda</name>
    <name evidence="8" type="ORF">SAMN05216353_10539</name>
</gene>
<dbReference type="Proteomes" id="UP000198897">
    <property type="component" value="Unassembled WGS sequence"/>
</dbReference>
<dbReference type="InterPro" id="IPR023014">
    <property type="entry name" value="FBA_I_Gram+-type"/>
</dbReference>
<name>A0A1I2KJZ7_9BACI</name>
<dbReference type="EMBL" id="FOOG01000005">
    <property type="protein sequence ID" value="SFF67305.1"/>
    <property type="molecule type" value="Genomic_DNA"/>
</dbReference>
<evidence type="ECO:0000256" key="7">
    <source>
        <dbReference type="HAMAP-Rule" id="MF_00729"/>
    </source>
</evidence>
<feature type="active site" description="Schiff-base intermediate with dihydroxyacetone-P" evidence="7">
    <location>
        <position position="212"/>
    </location>
</feature>
<evidence type="ECO:0000256" key="4">
    <source>
        <dbReference type="ARBA" id="ARBA00023152"/>
    </source>
</evidence>
<dbReference type="AlphaFoldDB" id="A0A1I2KJZ7"/>
<dbReference type="GO" id="GO:0006096">
    <property type="term" value="P:glycolytic process"/>
    <property type="evidence" value="ECO:0007669"/>
    <property type="project" value="UniProtKB-UniRule"/>
</dbReference>
<evidence type="ECO:0000256" key="1">
    <source>
        <dbReference type="ARBA" id="ARBA00000441"/>
    </source>
</evidence>
<comment type="pathway">
    <text evidence="2 7">Carbohydrate degradation; glycolysis; D-glyceraldehyde 3-phosphate and glycerone phosphate from D-glucose: step 4/4.</text>
</comment>
<dbReference type="NCBIfam" id="NF003784">
    <property type="entry name" value="PRK05377.1"/>
    <property type="match status" value="1"/>
</dbReference>
<dbReference type="InterPro" id="IPR013785">
    <property type="entry name" value="Aldolase_TIM"/>
</dbReference>
<evidence type="ECO:0000256" key="6">
    <source>
        <dbReference type="ARBA" id="ARBA00023270"/>
    </source>
</evidence>
<keyword evidence="4 7" id="KW-0324">Glycolysis</keyword>
<proteinExistence type="inferred from homology"/>
<dbReference type="UniPathway" id="UPA00109">
    <property type="reaction ID" value="UER00183"/>
</dbReference>
<dbReference type="Pfam" id="PF00274">
    <property type="entry name" value="Glycolytic"/>
    <property type="match status" value="1"/>
</dbReference>
<dbReference type="HAMAP" id="MF_00729">
    <property type="entry name" value="FBP_aldolase_1"/>
    <property type="match status" value="1"/>
</dbReference>
<comment type="catalytic activity">
    <reaction evidence="1 7">
        <text>beta-D-fructose 1,6-bisphosphate = D-glyceraldehyde 3-phosphate + dihydroxyacetone phosphate</text>
        <dbReference type="Rhea" id="RHEA:14729"/>
        <dbReference type="ChEBI" id="CHEBI:32966"/>
        <dbReference type="ChEBI" id="CHEBI:57642"/>
        <dbReference type="ChEBI" id="CHEBI:59776"/>
        <dbReference type="EC" id="4.1.2.13"/>
    </reaction>
</comment>
<dbReference type="GO" id="GO:0004332">
    <property type="term" value="F:fructose-bisphosphate aldolase activity"/>
    <property type="evidence" value="ECO:0007669"/>
    <property type="project" value="UniProtKB-UniRule"/>
</dbReference>
<keyword evidence="6 7" id="KW-0704">Schiff base</keyword>
<evidence type="ECO:0000313" key="8">
    <source>
        <dbReference type="EMBL" id="SFF67305.1"/>
    </source>
</evidence>
<comment type="similarity">
    <text evidence="3 7">Belongs to the class I fructose-bisphosphate aldolase family.</text>
</comment>
<dbReference type="Gene3D" id="3.20.20.70">
    <property type="entry name" value="Aldolase class I"/>
    <property type="match status" value="1"/>
</dbReference>
<evidence type="ECO:0000256" key="2">
    <source>
        <dbReference type="ARBA" id="ARBA00004714"/>
    </source>
</evidence>
<dbReference type="RefSeq" id="WP_089750611.1">
    <property type="nucleotide sequence ID" value="NZ_FOOG01000005.1"/>
</dbReference>
<evidence type="ECO:0000256" key="3">
    <source>
        <dbReference type="ARBA" id="ARBA00010387"/>
    </source>
</evidence>
<accession>A0A1I2KJZ7</accession>
<keyword evidence="9" id="KW-1185">Reference proteome</keyword>
<sequence>MNNSHFDKIKNGEGFIAALDQSGGSTPKALADYGVPEDSYSNEDEMFDLVHQMRTRLITSPSFNSDQILGVILFEQTMDREIEGKYTADYLSDKGIVPFLKVDKGLADQETGVQLMKPIHDLDDTLSRANERNIFGTKMRSVIHEPNTIGIKAVVEQQFEIGKQILDYDLVPIIEPEVNIHSEDKEKSEEILKDEILKQLNELREDQNVMLKLSIPTKANTYKELIDHPRVLRVVALSGGYSRDEANEKLKENHGLIASFSRALIADLNANQSEEEFDASLKGAVDSIHDASVNKK</sequence>
<dbReference type="InterPro" id="IPR000741">
    <property type="entry name" value="FBA_I"/>
</dbReference>
<dbReference type="EC" id="4.1.2.13" evidence="7"/>
<evidence type="ECO:0000256" key="5">
    <source>
        <dbReference type="ARBA" id="ARBA00023239"/>
    </source>
</evidence>
<protein>
    <recommendedName>
        <fullName evidence="7">Fructose-bisphosphate aldolase class 1</fullName>
        <ecNumber evidence="7">4.1.2.13</ecNumber>
    </recommendedName>
    <alternativeName>
        <fullName evidence="7">Fructose-bisphosphate aldolase class I</fullName>
        <shortName evidence="7">FBP aldolase</shortName>
    </alternativeName>
</protein>
<organism evidence="8 9">
    <name type="scientific">Halobacillus alkaliphilus</name>
    <dbReference type="NCBI Taxonomy" id="396056"/>
    <lineage>
        <taxon>Bacteria</taxon>
        <taxon>Bacillati</taxon>
        <taxon>Bacillota</taxon>
        <taxon>Bacilli</taxon>
        <taxon>Bacillales</taxon>
        <taxon>Bacillaceae</taxon>
        <taxon>Halobacillus</taxon>
    </lineage>
</organism>
<dbReference type="SUPFAM" id="SSF51569">
    <property type="entry name" value="Aldolase"/>
    <property type="match status" value="1"/>
</dbReference>
<keyword evidence="5 7" id="KW-0456">Lyase</keyword>
<reference evidence="9" key="1">
    <citation type="submission" date="2016-10" db="EMBL/GenBank/DDBJ databases">
        <authorList>
            <person name="Varghese N."/>
            <person name="Submissions S."/>
        </authorList>
    </citation>
    <scope>NUCLEOTIDE SEQUENCE [LARGE SCALE GENOMIC DNA]</scope>
    <source>
        <strain evidence="9">FP5</strain>
    </source>
</reference>
<dbReference type="PANTHER" id="PTHR11627">
    <property type="entry name" value="FRUCTOSE-BISPHOSPHATE ALDOLASE"/>
    <property type="match status" value="1"/>
</dbReference>
<evidence type="ECO:0000313" key="9">
    <source>
        <dbReference type="Proteomes" id="UP000198897"/>
    </source>
</evidence>
<dbReference type="OrthoDB" id="9813469at2"/>
<feature type="active site" description="Proton acceptor" evidence="7">
    <location>
        <position position="175"/>
    </location>
</feature>